<feature type="region of interest" description="Disordered" evidence="1">
    <location>
        <begin position="85"/>
        <end position="106"/>
    </location>
</feature>
<organism evidence="2 3">
    <name type="scientific">Guyanagaster necrorhizus</name>
    <dbReference type="NCBI Taxonomy" id="856835"/>
    <lineage>
        <taxon>Eukaryota</taxon>
        <taxon>Fungi</taxon>
        <taxon>Dikarya</taxon>
        <taxon>Basidiomycota</taxon>
        <taxon>Agaricomycotina</taxon>
        <taxon>Agaricomycetes</taxon>
        <taxon>Agaricomycetidae</taxon>
        <taxon>Agaricales</taxon>
        <taxon>Marasmiineae</taxon>
        <taxon>Physalacriaceae</taxon>
        <taxon>Guyanagaster</taxon>
    </lineage>
</organism>
<feature type="compositionally biased region" description="Polar residues" evidence="1">
    <location>
        <begin position="85"/>
        <end position="99"/>
    </location>
</feature>
<protein>
    <submittedName>
        <fullName evidence="2">Uncharacterized protein</fullName>
    </submittedName>
</protein>
<evidence type="ECO:0000313" key="3">
    <source>
        <dbReference type="Proteomes" id="UP000812287"/>
    </source>
</evidence>
<evidence type="ECO:0000256" key="1">
    <source>
        <dbReference type="SAM" id="MobiDB-lite"/>
    </source>
</evidence>
<proteinExistence type="predicted"/>
<dbReference type="RefSeq" id="XP_043034741.1">
    <property type="nucleotide sequence ID" value="XM_043181339.1"/>
</dbReference>
<reference evidence="2" key="1">
    <citation type="submission" date="2020-11" db="EMBL/GenBank/DDBJ databases">
        <title>Adaptations for nitrogen fixation in a non-lichenized fungal sporocarp promotes dispersal by wood-feeding termites.</title>
        <authorList>
            <consortium name="DOE Joint Genome Institute"/>
            <person name="Koch R.A."/>
            <person name="Yoon G."/>
            <person name="Arayal U."/>
            <person name="Lail K."/>
            <person name="Amirebrahimi M."/>
            <person name="Labutti K."/>
            <person name="Lipzen A."/>
            <person name="Riley R."/>
            <person name="Barry K."/>
            <person name="Henrissat B."/>
            <person name="Grigoriev I.V."/>
            <person name="Herr J.R."/>
            <person name="Aime M.C."/>
        </authorList>
    </citation>
    <scope>NUCLEOTIDE SEQUENCE</scope>
    <source>
        <strain evidence="2">MCA 3950</strain>
    </source>
</reference>
<comment type="caution">
    <text evidence="2">The sequence shown here is derived from an EMBL/GenBank/DDBJ whole genome shotgun (WGS) entry which is preliminary data.</text>
</comment>
<dbReference type="Proteomes" id="UP000812287">
    <property type="component" value="Unassembled WGS sequence"/>
</dbReference>
<dbReference type="EMBL" id="MU250562">
    <property type="protein sequence ID" value="KAG7441241.1"/>
    <property type="molecule type" value="Genomic_DNA"/>
</dbReference>
<sequence>MISGSGHPNVASAGTVILDYPDRETVKCIRSEWSSFSSVRLYVFGCVFSIFLNEEFQRRVDLFVADCLLNRHLFLMQVPNSRAQSAALPQSRPRNQNVVTEPFGKI</sequence>
<keyword evidence="3" id="KW-1185">Reference proteome</keyword>
<evidence type="ECO:0000313" key="2">
    <source>
        <dbReference type="EMBL" id="KAG7441241.1"/>
    </source>
</evidence>
<gene>
    <name evidence="2" type="ORF">BT62DRAFT_546815</name>
</gene>
<accession>A0A9P7VHP1</accession>
<dbReference type="AlphaFoldDB" id="A0A9P7VHP1"/>
<dbReference type="GeneID" id="66103635"/>
<name>A0A9P7VHP1_9AGAR</name>